<accession>A0A3E2H642</accession>
<dbReference type="STRING" id="5539.A0A3E2H642"/>
<reference evidence="4 5" key="1">
    <citation type="submission" date="2018-05" db="EMBL/GenBank/DDBJ databases">
        <title>Draft genome sequence of Scytalidium lignicola DSM 105466, a ubiquitous saprotrophic fungus.</title>
        <authorList>
            <person name="Buettner E."/>
            <person name="Gebauer A.M."/>
            <person name="Hofrichter M."/>
            <person name="Liers C."/>
            <person name="Kellner H."/>
        </authorList>
    </citation>
    <scope>NUCLEOTIDE SEQUENCE [LARGE SCALE GENOMIC DNA]</scope>
    <source>
        <strain evidence="4 5">DSM 105466</strain>
    </source>
</reference>
<dbReference type="Pfam" id="PF05648">
    <property type="entry name" value="PEX11"/>
    <property type="match status" value="1"/>
</dbReference>
<dbReference type="Proteomes" id="UP000258309">
    <property type="component" value="Unassembled WGS sequence"/>
</dbReference>
<evidence type="ECO:0000313" key="5">
    <source>
        <dbReference type="Proteomes" id="UP000258309"/>
    </source>
</evidence>
<organism evidence="4 5">
    <name type="scientific">Scytalidium lignicola</name>
    <name type="common">Hyphomycete</name>
    <dbReference type="NCBI Taxonomy" id="5539"/>
    <lineage>
        <taxon>Eukaryota</taxon>
        <taxon>Fungi</taxon>
        <taxon>Dikarya</taxon>
        <taxon>Ascomycota</taxon>
        <taxon>Pezizomycotina</taxon>
        <taxon>Leotiomycetes</taxon>
        <taxon>Leotiomycetes incertae sedis</taxon>
        <taxon>Scytalidium</taxon>
    </lineage>
</organism>
<protein>
    <submittedName>
        <fullName evidence="4">Uncharacterized protein</fullName>
    </submittedName>
</protein>
<evidence type="ECO:0000256" key="2">
    <source>
        <dbReference type="ARBA" id="ARBA00023140"/>
    </source>
</evidence>
<dbReference type="EMBL" id="NCSJ02000148">
    <property type="protein sequence ID" value="RFU28854.1"/>
    <property type="molecule type" value="Genomic_DNA"/>
</dbReference>
<sequence length="184" mass="19729">MPWSRTSSSTATSCGADNGSVLRGKDGHDILGRSSAAVCVSTGLDALLDVGKWSCMGMYLIMESSTMLDAMGAWKTTWAAQCLLEANKFWFYSLVFSIIKSVLGLLNSGSSTKPNGTNEKKGKNSPPVKKTRPNKLVRKLLADGFDLLIPGLVTGWIPTSLLISGYTTVASTILTSMEVWDGLR</sequence>
<keyword evidence="1" id="KW-0472">Membrane</keyword>
<evidence type="ECO:0000256" key="3">
    <source>
        <dbReference type="ARBA" id="ARBA00046271"/>
    </source>
</evidence>
<keyword evidence="5" id="KW-1185">Reference proteome</keyword>
<evidence type="ECO:0000256" key="1">
    <source>
        <dbReference type="ARBA" id="ARBA00023136"/>
    </source>
</evidence>
<proteinExistence type="predicted"/>
<keyword evidence="2" id="KW-0576">Peroxisome</keyword>
<dbReference type="InterPro" id="IPR008733">
    <property type="entry name" value="PEX11"/>
</dbReference>
<dbReference type="AlphaFoldDB" id="A0A3E2H642"/>
<feature type="non-terminal residue" evidence="4">
    <location>
        <position position="184"/>
    </location>
</feature>
<gene>
    <name evidence="4" type="ORF">B7463_g7497</name>
</gene>
<evidence type="ECO:0000313" key="4">
    <source>
        <dbReference type="EMBL" id="RFU28854.1"/>
    </source>
</evidence>
<dbReference type="OrthoDB" id="3636394at2759"/>
<dbReference type="GO" id="GO:0016559">
    <property type="term" value="P:peroxisome fission"/>
    <property type="evidence" value="ECO:0007669"/>
    <property type="project" value="InterPro"/>
</dbReference>
<dbReference type="GO" id="GO:0005778">
    <property type="term" value="C:peroxisomal membrane"/>
    <property type="evidence" value="ECO:0007669"/>
    <property type="project" value="UniProtKB-SubCell"/>
</dbReference>
<feature type="non-terminal residue" evidence="4">
    <location>
        <position position="1"/>
    </location>
</feature>
<comment type="subcellular location">
    <subcellularLocation>
        <location evidence="3">Peroxisome membrane</location>
    </subcellularLocation>
</comment>
<comment type="caution">
    <text evidence="4">The sequence shown here is derived from an EMBL/GenBank/DDBJ whole genome shotgun (WGS) entry which is preliminary data.</text>
</comment>
<name>A0A3E2H642_SCYLI</name>